<dbReference type="GO" id="GO:0016833">
    <property type="term" value="F:oxo-acid-lyase activity"/>
    <property type="evidence" value="ECO:0007669"/>
    <property type="project" value="UniProtKB-ARBA"/>
</dbReference>
<dbReference type="InterPro" id="IPR015813">
    <property type="entry name" value="Pyrv/PenolPyrv_kinase-like_dom"/>
</dbReference>
<dbReference type="FunFam" id="2.60.40.420:FF:000013">
    <property type="entry name" value="basic blue protein-like"/>
    <property type="match status" value="1"/>
</dbReference>
<dbReference type="Pfam" id="PF02298">
    <property type="entry name" value="Cu_bind_like"/>
    <property type="match status" value="1"/>
</dbReference>
<keyword evidence="2" id="KW-0186">Copper</keyword>
<evidence type="ECO:0000256" key="4">
    <source>
        <dbReference type="ARBA" id="ARBA00071970"/>
    </source>
</evidence>
<dbReference type="InterPro" id="IPR039556">
    <property type="entry name" value="ICL/PEPM"/>
</dbReference>
<dbReference type="GO" id="GO:0046872">
    <property type="term" value="F:metal ion binding"/>
    <property type="evidence" value="ECO:0007669"/>
    <property type="project" value="UniProtKB-KW"/>
</dbReference>
<evidence type="ECO:0000256" key="5">
    <source>
        <dbReference type="ARBA" id="ARBA00082491"/>
    </source>
</evidence>
<proteinExistence type="predicted"/>
<dbReference type="EMBL" id="JBJKBG010000006">
    <property type="protein sequence ID" value="KAL3737246.1"/>
    <property type="molecule type" value="Genomic_DNA"/>
</dbReference>
<evidence type="ECO:0000313" key="8">
    <source>
        <dbReference type="Proteomes" id="UP001634007"/>
    </source>
</evidence>
<dbReference type="PANTHER" id="PTHR42905">
    <property type="entry name" value="PHOSPHOENOLPYRUVATE CARBOXYLASE"/>
    <property type="match status" value="1"/>
</dbReference>
<reference evidence="7 8" key="1">
    <citation type="submission" date="2024-11" db="EMBL/GenBank/DDBJ databases">
        <title>Chromosome-level genome assembly of Eucalyptus globulus Labill. provides insights into its genome evolution.</title>
        <authorList>
            <person name="Li X."/>
        </authorList>
    </citation>
    <scope>NUCLEOTIDE SEQUENCE [LARGE SCALE GENOMIC DNA]</scope>
    <source>
        <strain evidence="7">CL2024</strain>
        <tissue evidence="7">Fresh tender leaves</tissue>
    </source>
</reference>
<evidence type="ECO:0000256" key="2">
    <source>
        <dbReference type="ARBA" id="ARBA00023008"/>
    </source>
</evidence>
<feature type="domain" description="Phytocyanin" evidence="6">
    <location>
        <begin position="263"/>
        <end position="358"/>
    </location>
</feature>
<keyword evidence="3" id="KW-1015">Disulfide bond</keyword>
<dbReference type="InterPro" id="IPR040442">
    <property type="entry name" value="Pyrv_kinase-like_dom_sf"/>
</dbReference>
<keyword evidence="1" id="KW-0479">Metal-binding</keyword>
<evidence type="ECO:0000313" key="7">
    <source>
        <dbReference type="EMBL" id="KAL3737246.1"/>
    </source>
</evidence>
<dbReference type="Gene3D" id="2.60.40.420">
    <property type="entry name" value="Cupredoxins - blue copper proteins"/>
    <property type="match status" value="1"/>
</dbReference>
<dbReference type="PROSITE" id="PS51485">
    <property type="entry name" value="PHYTOCYANIN"/>
    <property type="match status" value="1"/>
</dbReference>
<dbReference type="Gene3D" id="3.20.20.60">
    <property type="entry name" value="Phosphoenolpyruvate-binding domains"/>
    <property type="match status" value="1"/>
</dbReference>
<comment type="caution">
    <text evidence="7">The sequence shown here is derived from an EMBL/GenBank/DDBJ whole genome shotgun (WGS) entry which is preliminary data.</text>
</comment>
<dbReference type="InterPro" id="IPR041844">
    <property type="entry name" value="Plantacyanin"/>
</dbReference>
<dbReference type="Pfam" id="PF13714">
    <property type="entry name" value="PEP_mutase"/>
    <property type="match status" value="1"/>
</dbReference>
<dbReference type="PANTHER" id="PTHR42905:SF5">
    <property type="entry name" value="CARBOXYVINYL-CARBOXYPHOSPHONATE PHOSPHORYLMUTASE, CHLOROPLASTIC"/>
    <property type="match status" value="1"/>
</dbReference>
<evidence type="ECO:0000256" key="1">
    <source>
        <dbReference type="ARBA" id="ARBA00022723"/>
    </source>
</evidence>
<gene>
    <name evidence="7" type="ORF">ACJRO7_026073</name>
</gene>
<dbReference type="InterPro" id="IPR003245">
    <property type="entry name" value="Phytocyanin_dom"/>
</dbReference>
<keyword evidence="8" id="KW-1185">Reference proteome</keyword>
<dbReference type="InterPro" id="IPR008972">
    <property type="entry name" value="Cupredoxin"/>
</dbReference>
<evidence type="ECO:0000259" key="6">
    <source>
        <dbReference type="PROSITE" id="PS51485"/>
    </source>
</evidence>
<dbReference type="CDD" id="cd00377">
    <property type="entry name" value="ICL_PEPM"/>
    <property type="match status" value="1"/>
</dbReference>
<accession>A0ABD3KJJ9</accession>
<name>A0ABD3KJJ9_EUCGL</name>
<dbReference type="AlphaFoldDB" id="A0ABD3KJJ9"/>
<evidence type="ECO:0000256" key="3">
    <source>
        <dbReference type="ARBA" id="ARBA00023157"/>
    </source>
</evidence>
<dbReference type="SUPFAM" id="SSF51621">
    <property type="entry name" value="Phosphoenolpyruvate/pyruvate domain"/>
    <property type="match status" value="1"/>
</dbReference>
<dbReference type="Proteomes" id="UP001634007">
    <property type="component" value="Unassembled WGS sequence"/>
</dbReference>
<protein>
    <recommendedName>
        <fullName evidence="4">Basic blue protein</fullName>
    </recommendedName>
    <alternativeName>
        <fullName evidence="5">Plantacyanin</fullName>
    </alternativeName>
</protein>
<organism evidence="7 8">
    <name type="scientific">Eucalyptus globulus</name>
    <name type="common">Tasmanian blue gum</name>
    <dbReference type="NCBI Taxonomy" id="34317"/>
    <lineage>
        <taxon>Eukaryota</taxon>
        <taxon>Viridiplantae</taxon>
        <taxon>Streptophyta</taxon>
        <taxon>Embryophyta</taxon>
        <taxon>Tracheophyta</taxon>
        <taxon>Spermatophyta</taxon>
        <taxon>Magnoliopsida</taxon>
        <taxon>eudicotyledons</taxon>
        <taxon>Gunneridae</taxon>
        <taxon>Pentapetalae</taxon>
        <taxon>rosids</taxon>
        <taxon>malvids</taxon>
        <taxon>Myrtales</taxon>
        <taxon>Myrtaceae</taxon>
        <taxon>Myrtoideae</taxon>
        <taxon>Eucalypteae</taxon>
        <taxon>Eucalyptus</taxon>
    </lineage>
</organism>
<dbReference type="CDD" id="cd11013">
    <property type="entry name" value="Plantacyanin"/>
    <property type="match status" value="1"/>
</dbReference>
<sequence>MAVTARSVCTANPLIPIIADADTRGGNALNVQRTVKDLIAAGAAGCFLEDQAWPKKCGKIISVIPAEEHAAKIASARDAIGNSDFFLVARTDARATSAKTGLSDAVARANLYMEAGADACIVEAPRDDDDLKEIGRCTKGYRVCNMIEGGVTPLHAPEELKEMGFHLIVQPLTALYASARAIVDVLRSLKEKGTTRDNLDKMATFEEFNQLVSLESWFELEARYSNLKSAVGGRGSASRVATTAAVAVALICLFAQAEYALAATYTVGGSGGWTLNVASWPKGKRFRAGDTLIFKYDRTLHNVVGLNKGGYDSCRTPGGAKVYSSGNDQIKLVKGLNYFICNFPGHCESAMKIAVNAA</sequence>
<dbReference type="SUPFAM" id="SSF49503">
    <property type="entry name" value="Cupredoxins"/>
    <property type="match status" value="1"/>
</dbReference>